<feature type="transmembrane region" description="Helical" evidence="1">
    <location>
        <begin position="50"/>
        <end position="75"/>
    </location>
</feature>
<evidence type="ECO:0000313" key="3">
    <source>
        <dbReference type="EMBL" id="EMS73366.1"/>
    </source>
</evidence>
<dbReference type="AlphaFoldDB" id="S0FSS3"/>
<name>S0FSS3_RUMCE</name>
<dbReference type="CDD" id="cd03392">
    <property type="entry name" value="PAP2_like_2"/>
    <property type="match status" value="1"/>
</dbReference>
<keyword evidence="1" id="KW-0812">Transmembrane</keyword>
<sequence length="208" mass="23497">MKFTRFVLTIVLPLLMFLFLAVNVLNNNIQAFDAYVYSMVSKIISGKMTIFMKFITFLASQQFLGIICALVFLSIFTKKQKYSFYAAMAIINISLSSIINVGLKWLINRNRPDILKLVEVTGLSFPSGHSMAAISFYGFIIYLCSRFYKGKYKNLIIFPIVILIALVGLSRIYLGVHYSSDVLGGFSLGVLWLGVFTLIIEKAQEKHV</sequence>
<dbReference type="Pfam" id="PF01569">
    <property type="entry name" value="PAP2"/>
    <property type="match status" value="1"/>
</dbReference>
<evidence type="ECO:0000313" key="4">
    <source>
        <dbReference type="Proteomes" id="UP000014155"/>
    </source>
</evidence>
<feature type="transmembrane region" description="Helical" evidence="1">
    <location>
        <begin position="155"/>
        <end position="176"/>
    </location>
</feature>
<keyword evidence="1" id="KW-1133">Transmembrane helix</keyword>
<dbReference type="SMART" id="SM00014">
    <property type="entry name" value="acidPPc"/>
    <property type="match status" value="1"/>
</dbReference>
<dbReference type="PANTHER" id="PTHR14969:SF13">
    <property type="entry name" value="AT30094P"/>
    <property type="match status" value="1"/>
</dbReference>
<gene>
    <name evidence="3" type="ORF">CTER_0881</name>
</gene>
<feature type="transmembrane region" description="Helical" evidence="1">
    <location>
        <begin position="82"/>
        <end position="103"/>
    </location>
</feature>
<dbReference type="InterPro" id="IPR036938">
    <property type="entry name" value="PAP2/HPO_sf"/>
</dbReference>
<evidence type="ECO:0000259" key="2">
    <source>
        <dbReference type="SMART" id="SM00014"/>
    </source>
</evidence>
<evidence type="ECO:0000256" key="1">
    <source>
        <dbReference type="SAM" id="Phobius"/>
    </source>
</evidence>
<keyword evidence="4" id="KW-1185">Reference proteome</keyword>
<comment type="caution">
    <text evidence="3">The sequence shown here is derived from an EMBL/GenBank/DDBJ whole genome shotgun (WGS) entry which is preliminary data.</text>
</comment>
<dbReference type="Proteomes" id="UP000014155">
    <property type="component" value="Unassembled WGS sequence"/>
</dbReference>
<dbReference type="EMBL" id="AORV01000021">
    <property type="protein sequence ID" value="EMS73366.1"/>
    <property type="molecule type" value="Genomic_DNA"/>
</dbReference>
<dbReference type="eggNOG" id="COG0671">
    <property type="taxonomic scope" value="Bacteria"/>
</dbReference>
<protein>
    <submittedName>
        <fullName evidence="3">Membrane-associated phospholipid phosphatase</fullName>
    </submittedName>
</protein>
<feature type="transmembrane region" description="Helical" evidence="1">
    <location>
        <begin position="123"/>
        <end position="143"/>
    </location>
</feature>
<feature type="transmembrane region" description="Helical" evidence="1">
    <location>
        <begin position="182"/>
        <end position="200"/>
    </location>
</feature>
<reference evidence="3 4" key="1">
    <citation type="journal article" date="2013" name="Genome Announc.">
        <title>Draft Genome Sequence of the Cellulolytic, Mesophilic, Anaerobic Bacterium Clostridium termitidis Strain CT1112 (DSM 5398).</title>
        <authorList>
            <person name="Lal S."/>
            <person name="Ramachandran U."/>
            <person name="Zhang X."/>
            <person name="Munir R."/>
            <person name="Sparling R."/>
            <person name="Levin D.B."/>
        </authorList>
    </citation>
    <scope>NUCLEOTIDE SEQUENCE [LARGE SCALE GENOMIC DNA]</scope>
    <source>
        <strain evidence="3 4">CT1112</strain>
    </source>
</reference>
<dbReference type="PANTHER" id="PTHR14969">
    <property type="entry name" value="SPHINGOSINE-1-PHOSPHATE PHOSPHOHYDROLASE"/>
    <property type="match status" value="1"/>
</dbReference>
<keyword evidence="1" id="KW-0472">Membrane</keyword>
<proteinExistence type="predicted"/>
<dbReference type="STRING" id="1195236.CTER_0881"/>
<dbReference type="PATRIC" id="fig|1195236.3.peg.1173"/>
<dbReference type="SUPFAM" id="SSF48317">
    <property type="entry name" value="Acid phosphatase/Vanadium-dependent haloperoxidase"/>
    <property type="match status" value="1"/>
</dbReference>
<dbReference type="Gene3D" id="1.20.144.10">
    <property type="entry name" value="Phosphatidic acid phosphatase type 2/haloperoxidase"/>
    <property type="match status" value="2"/>
</dbReference>
<accession>S0FSS3</accession>
<organism evidence="3 4">
    <name type="scientific">Ruminiclostridium cellobioparum subsp. termitidis CT1112</name>
    <dbReference type="NCBI Taxonomy" id="1195236"/>
    <lineage>
        <taxon>Bacteria</taxon>
        <taxon>Bacillati</taxon>
        <taxon>Bacillota</taxon>
        <taxon>Clostridia</taxon>
        <taxon>Eubacteriales</taxon>
        <taxon>Oscillospiraceae</taxon>
        <taxon>Ruminiclostridium</taxon>
    </lineage>
</organism>
<feature type="domain" description="Phosphatidic acid phosphatase type 2/haloperoxidase" evidence="2">
    <location>
        <begin position="86"/>
        <end position="197"/>
    </location>
</feature>
<dbReference type="InterPro" id="IPR000326">
    <property type="entry name" value="PAP2/HPO"/>
</dbReference>
<dbReference type="RefSeq" id="WP_004624307.1">
    <property type="nucleotide sequence ID" value="NZ_AORV01000021.1"/>
</dbReference>